<gene>
    <name evidence="4" type="ORF">SAMN05421855_103325</name>
</gene>
<evidence type="ECO:0000256" key="2">
    <source>
        <dbReference type="SAM" id="SignalP"/>
    </source>
</evidence>
<feature type="domain" description="Secretion system C-terminal sorting" evidence="3">
    <location>
        <begin position="1123"/>
        <end position="1190"/>
    </location>
</feature>
<name>A0A1G7GTK6_9FLAO</name>
<organism evidence="4 5">
    <name type="scientific">Ulvibacter litoralis</name>
    <dbReference type="NCBI Taxonomy" id="227084"/>
    <lineage>
        <taxon>Bacteria</taxon>
        <taxon>Pseudomonadati</taxon>
        <taxon>Bacteroidota</taxon>
        <taxon>Flavobacteriia</taxon>
        <taxon>Flavobacteriales</taxon>
        <taxon>Flavobacteriaceae</taxon>
        <taxon>Ulvibacter</taxon>
    </lineage>
</organism>
<evidence type="ECO:0000259" key="3">
    <source>
        <dbReference type="Pfam" id="PF18962"/>
    </source>
</evidence>
<keyword evidence="5" id="KW-1185">Reference proteome</keyword>
<dbReference type="NCBIfam" id="TIGR04183">
    <property type="entry name" value="Por_Secre_tail"/>
    <property type="match status" value="1"/>
</dbReference>
<reference evidence="4 5" key="1">
    <citation type="submission" date="2016-10" db="EMBL/GenBank/DDBJ databases">
        <authorList>
            <person name="de Groot N.N."/>
        </authorList>
    </citation>
    <scope>NUCLEOTIDE SEQUENCE [LARGE SCALE GENOMIC DNA]</scope>
    <source>
        <strain evidence="4 5">DSM 16195</strain>
    </source>
</reference>
<dbReference type="InterPro" id="IPR026444">
    <property type="entry name" value="Secre_tail"/>
</dbReference>
<dbReference type="Proteomes" id="UP000199321">
    <property type="component" value="Unassembled WGS sequence"/>
</dbReference>
<dbReference type="OrthoDB" id="8981767at2"/>
<dbReference type="STRING" id="227084.SAMN05421855_103325"/>
<keyword evidence="1 2" id="KW-0732">Signal</keyword>
<feature type="chain" id="PRO_5011775412" evidence="2">
    <location>
        <begin position="19"/>
        <end position="1192"/>
    </location>
</feature>
<dbReference type="EMBL" id="FNBA01000003">
    <property type="protein sequence ID" value="SDE91518.1"/>
    <property type="molecule type" value="Genomic_DNA"/>
</dbReference>
<dbReference type="Gene3D" id="2.60.120.200">
    <property type="match status" value="4"/>
</dbReference>
<feature type="signal peptide" evidence="2">
    <location>
        <begin position="1"/>
        <end position="18"/>
    </location>
</feature>
<protein>
    <submittedName>
        <fullName evidence="4">Por secretion system C-terminal sorting domain-containing protein</fullName>
    </submittedName>
</protein>
<sequence>MKKILLLVCVLTTSAIFAQDCTIPATLPYFEDFSNGAPACWEYENTDGTNPVWTYNDSVDITGDGTNDPVVLMIPPNVSTEEKNDWAFTRKIQMDAGTEYSIEVAYNAFNLGNVTASENFELVITDAPSSTASYNEIIGTYTDFIQQGTFPGQNDGNDIKTQAYTASETFTPTTSGEYYVAIHALGSNGTDGGGFFLFSASVEETPVDCTIAVTVPYSEDFSNGTPVCWEYENTDGTNPVWTYNDSVDITGDGTNDPVVLMIPPNVSTEEKNDWAFTRKIQMDAGTEYSIEVAYNAFNLGNVTASENFELVITDAPSSTASYNEIIGTYTDFIQQGTFPGQNDGNDIKTQAYTASETFTPTTSGGYYVAIHALGSNGTDGGGFFLFNLSVEESIVPPCSVAATVPYYEDFSNGDPECWLKEDTDNTLPVWMYNTGTDIDGDGIGDPIYQIIAPGTQDPLKNDWAFSQKVHMEAGTTYYVSSHYNVVDLGSSTSFEDFEMWVTDAQSSNASFKELLNTYQGITQQGQFPGQSNGNDLEAMAYLAEEGFTPTTTGDYYVGIHATGSTAIGGAFLLFDVGVNTEPTAQDCTEAAVTPYYEDFSNGSPACWEYEDADNQNPVWAYNNTTDISGDGTNDPILIMAPANVSTTQKDDYAFSKKIQLIAGVEYIIEVAYNSLNLGNAVASENFDLIITDEPNATATQTVLGSYNDILQQGDFPGNNDGNDLESQAYTASEVFTPTTSGEYYVGVHALGTTGTDAGGLLLFDLGVSVNTVPSGGELIIIPTTGYVTSVNYNGTAAAGYNTEHFIWNGNGNFEVIGGVPPGNGIGGQTGISDDGNTVSAGYLNTVSGLVEMSTYEISTQTWTSLGGIGGDDGVEASSTYAISGDATTVVGLGYTEAGGPGGAHAVAWTEATGVVDLGSTVPQAFSRANATNVDGTVIAGWQDTATGFRQGAVWINGVQHLIDFPNGDKAGEAQTVSNDGVWVGGIGNFANNHQAWRWNEDTEIESLGPSPIQGYRGATTGLSEDGSIAVGYYKPGSLPAIFGVGFIWTEATGVVELNEYAATLGIDTQGVTLALPLDISADGTAIVGSGLDSNNNRVGFLLRLEPTILGVDEPTIEDTFSYYPNPVNDVLHFSGTTPLKSITIYTVTGQIVAQKAITSTKGELNISELANGIYIARIEGYESSKTVKIIKK</sequence>
<proteinExistence type="predicted"/>
<evidence type="ECO:0000313" key="5">
    <source>
        <dbReference type="Proteomes" id="UP000199321"/>
    </source>
</evidence>
<dbReference type="AlphaFoldDB" id="A0A1G7GTK6"/>
<evidence type="ECO:0000313" key="4">
    <source>
        <dbReference type="EMBL" id="SDE91518.1"/>
    </source>
</evidence>
<dbReference type="RefSeq" id="WP_093144471.1">
    <property type="nucleotide sequence ID" value="NZ_FNBA01000003.1"/>
</dbReference>
<accession>A0A1G7GTK6</accession>
<dbReference type="Pfam" id="PF18962">
    <property type="entry name" value="Por_Secre_tail"/>
    <property type="match status" value="1"/>
</dbReference>
<evidence type="ECO:0000256" key="1">
    <source>
        <dbReference type="ARBA" id="ARBA00022729"/>
    </source>
</evidence>